<reference evidence="4 5" key="1">
    <citation type="submission" date="2014-06" db="EMBL/GenBank/DDBJ databases">
        <authorList>
            <person name="Swart Estienne"/>
        </authorList>
    </citation>
    <scope>NUCLEOTIDE SEQUENCE [LARGE SCALE GENOMIC DNA]</scope>
    <source>
        <strain evidence="4 5">130c</strain>
    </source>
</reference>
<dbReference type="Gene3D" id="3.90.850.10">
    <property type="entry name" value="Fumarylacetoacetase-like, C-terminal domain"/>
    <property type="match status" value="1"/>
</dbReference>
<dbReference type="SUPFAM" id="SSF56529">
    <property type="entry name" value="FAH"/>
    <property type="match status" value="1"/>
</dbReference>
<dbReference type="InParanoid" id="A0A078A6Z3"/>
<dbReference type="PANTHER" id="PTHR11820">
    <property type="entry name" value="ACYLPYRUVASE"/>
    <property type="match status" value="1"/>
</dbReference>
<keyword evidence="4" id="KW-0378">Hydrolase</keyword>
<evidence type="ECO:0000313" key="4">
    <source>
        <dbReference type="EMBL" id="CDW77327.1"/>
    </source>
</evidence>
<dbReference type="InterPro" id="IPR011234">
    <property type="entry name" value="Fumarylacetoacetase-like_C"/>
</dbReference>
<gene>
    <name evidence="4" type="primary">Contig11030.g11790</name>
    <name evidence="4" type="ORF">STYLEM_6287</name>
</gene>
<sequence length="236" mass="26769">MAQKSSSLLFNEVLSNKIIQRKCLGIAKNYFTNAMKTNPQQVQFPQYPYIFSKTLSSLLPKGQSFRIPKLCNNGQVFHEIELGVMLKRGGRHHAKMSDWKEDIGGYFLLIDYTDFDEAKKAMINGLPYFKGKAQDGFLYLSDLIPVEAIDDPHQVELELKINDQVKQKDITGNMHFKIHEQLEYITRYMTLEAGDILMTGTPEGLGPVSEGDKLDATLTYKGKVLASISDVIQKER</sequence>
<protein>
    <submittedName>
        <fullName evidence="4">Fumarylacetoacetate hydrolase family protein</fullName>
    </submittedName>
</protein>
<comment type="similarity">
    <text evidence="1">Belongs to the FAH family.</text>
</comment>
<dbReference type="GO" id="GO:0046872">
    <property type="term" value="F:metal ion binding"/>
    <property type="evidence" value="ECO:0007669"/>
    <property type="project" value="UniProtKB-KW"/>
</dbReference>
<proteinExistence type="inferred from homology"/>
<organism evidence="4 5">
    <name type="scientific">Stylonychia lemnae</name>
    <name type="common">Ciliate</name>
    <dbReference type="NCBI Taxonomy" id="5949"/>
    <lineage>
        <taxon>Eukaryota</taxon>
        <taxon>Sar</taxon>
        <taxon>Alveolata</taxon>
        <taxon>Ciliophora</taxon>
        <taxon>Intramacronucleata</taxon>
        <taxon>Spirotrichea</taxon>
        <taxon>Stichotrichia</taxon>
        <taxon>Sporadotrichida</taxon>
        <taxon>Oxytrichidae</taxon>
        <taxon>Stylonychinae</taxon>
        <taxon>Stylonychia</taxon>
    </lineage>
</organism>
<accession>A0A078A6Z3</accession>
<dbReference type="InterPro" id="IPR036663">
    <property type="entry name" value="Fumarylacetoacetase_C_sf"/>
</dbReference>
<dbReference type="GO" id="GO:0005739">
    <property type="term" value="C:mitochondrion"/>
    <property type="evidence" value="ECO:0007669"/>
    <property type="project" value="TreeGrafter"/>
</dbReference>
<dbReference type="OrthoDB" id="430630at2759"/>
<evidence type="ECO:0000256" key="2">
    <source>
        <dbReference type="ARBA" id="ARBA00022723"/>
    </source>
</evidence>
<keyword evidence="2" id="KW-0479">Metal-binding</keyword>
<keyword evidence="5" id="KW-1185">Reference proteome</keyword>
<feature type="domain" description="Fumarylacetoacetase-like C-terminal" evidence="3">
    <location>
        <begin position="23"/>
        <end position="224"/>
    </location>
</feature>
<dbReference type="AlphaFoldDB" id="A0A078A6Z3"/>
<evidence type="ECO:0000259" key="3">
    <source>
        <dbReference type="Pfam" id="PF01557"/>
    </source>
</evidence>
<evidence type="ECO:0000256" key="1">
    <source>
        <dbReference type="ARBA" id="ARBA00010211"/>
    </source>
</evidence>
<dbReference type="Pfam" id="PF01557">
    <property type="entry name" value="FAA_hydrolase"/>
    <property type="match status" value="1"/>
</dbReference>
<dbReference type="EMBL" id="CCKQ01006044">
    <property type="protein sequence ID" value="CDW77327.1"/>
    <property type="molecule type" value="Genomic_DNA"/>
</dbReference>
<dbReference type="Proteomes" id="UP000039865">
    <property type="component" value="Unassembled WGS sequence"/>
</dbReference>
<evidence type="ECO:0000313" key="5">
    <source>
        <dbReference type="Proteomes" id="UP000039865"/>
    </source>
</evidence>
<dbReference type="PANTHER" id="PTHR11820:SF7">
    <property type="entry name" value="ACYLPYRUVASE FAHD1, MITOCHONDRIAL"/>
    <property type="match status" value="1"/>
</dbReference>
<dbReference type="OMA" id="RIMTLYP"/>
<name>A0A078A6Z3_STYLE</name>
<dbReference type="GO" id="GO:0018773">
    <property type="term" value="F:acetylpyruvate hydrolase activity"/>
    <property type="evidence" value="ECO:0007669"/>
    <property type="project" value="TreeGrafter"/>
</dbReference>